<evidence type="ECO:0000256" key="2">
    <source>
        <dbReference type="SAM" id="MobiDB-lite"/>
    </source>
</evidence>
<evidence type="ECO:0000313" key="4">
    <source>
        <dbReference type="Proteomes" id="UP000580250"/>
    </source>
</evidence>
<feature type="compositionally biased region" description="Basic and acidic residues" evidence="2">
    <location>
        <begin position="432"/>
        <end position="457"/>
    </location>
</feature>
<dbReference type="EMBL" id="CAJEWN010000077">
    <property type="protein sequence ID" value="CAD2159960.1"/>
    <property type="molecule type" value="Genomic_DNA"/>
</dbReference>
<proteinExistence type="predicted"/>
<feature type="repeat" description="TPR" evidence="1">
    <location>
        <begin position="311"/>
        <end position="344"/>
    </location>
</feature>
<evidence type="ECO:0000256" key="1">
    <source>
        <dbReference type="PROSITE-ProRule" id="PRU00339"/>
    </source>
</evidence>
<gene>
    <name evidence="3" type="ORF">MENT_LOCUS13985</name>
</gene>
<dbReference type="SUPFAM" id="SSF48452">
    <property type="entry name" value="TPR-like"/>
    <property type="match status" value="1"/>
</dbReference>
<dbReference type="AlphaFoldDB" id="A0A6V7UJS9"/>
<feature type="compositionally biased region" description="Low complexity" evidence="2">
    <location>
        <begin position="63"/>
        <end position="77"/>
    </location>
</feature>
<dbReference type="InterPro" id="IPR019734">
    <property type="entry name" value="TPR_rpt"/>
</dbReference>
<accession>A0A6V7UJS9</accession>
<feature type="repeat" description="TPR" evidence="1">
    <location>
        <begin position="352"/>
        <end position="385"/>
    </location>
</feature>
<feature type="region of interest" description="Disordered" evidence="2">
    <location>
        <begin position="56"/>
        <end position="77"/>
    </location>
</feature>
<feature type="region of interest" description="Disordered" evidence="2">
    <location>
        <begin position="16"/>
        <end position="38"/>
    </location>
</feature>
<dbReference type="SMART" id="SM00028">
    <property type="entry name" value="TPR"/>
    <property type="match status" value="3"/>
</dbReference>
<comment type="caution">
    <text evidence="3">The sequence shown here is derived from an EMBL/GenBank/DDBJ whole genome shotgun (WGS) entry which is preliminary data.</text>
</comment>
<feature type="region of interest" description="Disordered" evidence="2">
    <location>
        <begin position="402"/>
        <end position="457"/>
    </location>
</feature>
<dbReference type="PANTHER" id="PTHR23184:SF9">
    <property type="entry name" value="TETRATRICOPEPTIDE REPEAT PROTEIN 14"/>
    <property type="match status" value="1"/>
</dbReference>
<dbReference type="OrthoDB" id="1914839at2759"/>
<dbReference type="Pfam" id="PF13181">
    <property type="entry name" value="TPR_8"/>
    <property type="match status" value="1"/>
</dbReference>
<dbReference type="InterPro" id="IPR039190">
    <property type="entry name" value="TTC14"/>
</dbReference>
<dbReference type="Gene3D" id="1.25.40.10">
    <property type="entry name" value="Tetratricopeptide repeat domain"/>
    <property type="match status" value="1"/>
</dbReference>
<name>A0A6V7UJS9_MELEN</name>
<dbReference type="PROSITE" id="PS50005">
    <property type="entry name" value="TPR"/>
    <property type="match status" value="2"/>
</dbReference>
<dbReference type="InterPro" id="IPR011990">
    <property type="entry name" value="TPR-like_helical_dom_sf"/>
</dbReference>
<keyword evidence="1" id="KW-0802">TPR repeat</keyword>
<sequence length="470" mass="53550">MYTDKFTWDSARHYRNKQLEGVSDKNSSNGQKQRRELADALAEIVRDSGVLGVKKEVEEERSASAGSSSSQTLPSTSASVIVVDDPSESDPSNVLLPTFEQLHGNLSPEFARRKFFDDLRPLDRLLARVVRTGVTVLHLEVVCTLTRFRRTLLSFMKGKLVPVAYDRAKRFYQVNDYVSTTIIALSPNGMELELKLDEDEAIYTERGIPAYSREFDTSVNFDDCPHISRLRDNPNLAVKFGVHINSDLSALPQLRAKRFTSKPSAEDLRRDQTRRFAMTHVVRGAELTRENKCFEAIQCFNKALNIDEQCVDAYVGRGAASAGLRNFSASLQDLEKAIELQPEHRNANKYQLEVLVAYAKDLEKSGNIREAEEKFTRVLELQPGHFHAVDFFQRMNISDNSRKRPSDVIELDEDEEDLKKGKTNGFNNNKNQSDDKNKKADSSMSEEEAKQNRIKLKEMEEFIRKLKSRK</sequence>
<protein>
    <submittedName>
        <fullName evidence="3">Uncharacterized protein</fullName>
    </submittedName>
</protein>
<organism evidence="3 4">
    <name type="scientific">Meloidogyne enterolobii</name>
    <name type="common">Root-knot nematode worm</name>
    <name type="synonym">Meloidogyne mayaguensis</name>
    <dbReference type="NCBI Taxonomy" id="390850"/>
    <lineage>
        <taxon>Eukaryota</taxon>
        <taxon>Metazoa</taxon>
        <taxon>Ecdysozoa</taxon>
        <taxon>Nematoda</taxon>
        <taxon>Chromadorea</taxon>
        <taxon>Rhabditida</taxon>
        <taxon>Tylenchina</taxon>
        <taxon>Tylenchomorpha</taxon>
        <taxon>Tylenchoidea</taxon>
        <taxon>Meloidogynidae</taxon>
        <taxon>Meloidogyninae</taxon>
        <taxon>Meloidogyne</taxon>
    </lineage>
</organism>
<dbReference type="Proteomes" id="UP000580250">
    <property type="component" value="Unassembled WGS sequence"/>
</dbReference>
<dbReference type="PANTHER" id="PTHR23184">
    <property type="entry name" value="TETRATRICOPEPTIDE REPEAT PROTEIN 14"/>
    <property type="match status" value="1"/>
</dbReference>
<reference evidence="3 4" key="1">
    <citation type="submission" date="2020-08" db="EMBL/GenBank/DDBJ databases">
        <authorList>
            <person name="Koutsovoulos G."/>
            <person name="Danchin GJ E."/>
        </authorList>
    </citation>
    <scope>NUCLEOTIDE SEQUENCE [LARGE SCALE GENOMIC DNA]</scope>
</reference>
<evidence type="ECO:0000313" key="3">
    <source>
        <dbReference type="EMBL" id="CAD2159960.1"/>
    </source>
</evidence>